<dbReference type="AlphaFoldDB" id="A0A7Y4LHM0"/>
<reference evidence="4 5" key="3">
    <citation type="journal article" date="2020" name="Int. J. Syst. Evol. Microbiol.">
        <title>Corynebacterium silvaticum sp. nov., a unique group of NTTB corynebacteria in wild boar and roe deer.</title>
        <authorList>
            <person name="Dangel A."/>
            <person name="Berger A."/>
            <person name="Rau J."/>
            <person name="Eisenberg T."/>
            <person name="Kampfer P."/>
            <person name="Margos G."/>
            <person name="Contzen M."/>
            <person name="Busse H.J."/>
            <person name="Konrad R."/>
            <person name="Peters M."/>
            <person name="Sting R."/>
            <person name="Sing A."/>
        </authorList>
    </citation>
    <scope>NUCLEOTIDE SEQUENCE [LARGE SCALE GENOMIC DNA]</scope>
    <source>
        <strain evidence="4 5">PO100/5</strain>
    </source>
</reference>
<dbReference type="InterPro" id="IPR036390">
    <property type="entry name" value="WH_DNA-bd_sf"/>
</dbReference>
<dbReference type="SUPFAM" id="SSF46785">
    <property type="entry name" value="Winged helix' DNA-binding domain"/>
    <property type="match status" value="1"/>
</dbReference>
<dbReference type="InterPro" id="IPR050679">
    <property type="entry name" value="Bact_HTH_transcr_reg"/>
</dbReference>
<dbReference type="OrthoDB" id="7363114at2"/>
<dbReference type="PANTHER" id="PTHR44846">
    <property type="entry name" value="MANNOSYL-D-GLYCERATE TRANSPORT/METABOLISM SYSTEM REPRESSOR MNGR-RELATED"/>
    <property type="match status" value="1"/>
</dbReference>
<dbReference type="SMART" id="SM00345">
    <property type="entry name" value="HTH_GNTR"/>
    <property type="match status" value="1"/>
</dbReference>
<dbReference type="Pfam" id="PF07702">
    <property type="entry name" value="UTRA"/>
    <property type="match status" value="1"/>
</dbReference>
<evidence type="ECO:0000256" key="1">
    <source>
        <dbReference type="ARBA" id="ARBA00023015"/>
    </source>
</evidence>
<evidence type="ECO:0000313" key="5">
    <source>
        <dbReference type="Proteomes" id="UP000195652"/>
    </source>
</evidence>
<evidence type="ECO:0000256" key="2">
    <source>
        <dbReference type="ARBA" id="ARBA00023125"/>
    </source>
</evidence>
<dbReference type="RefSeq" id="WP_087454703.1">
    <property type="nucleotide sequence ID" value="NZ_CP021417.2"/>
</dbReference>
<dbReference type="GO" id="GO:0003677">
    <property type="term" value="F:DNA binding"/>
    <property type="evidence" value="ECO:0007669"/>
    <property type="project" value="UniProtKB-KW"/>
</dbReference>
<dbReference type="GeneID" id="75008785"/>
<dbReference type="InterPro" id="IPR000524">
    <property type="entry name" value="Tscrpt_reg_HTH_GntR"/>
</dbReference>
<dbReference type="Gene3D" id="1.10.10.10">
    <property type="entry name" value="Winged helix-like DNA-binding domain superfamily/Winged helix DNA-binding domain"/>
    <property type="match status" value="1"/>
</dbReference>
<dbReference type="Gene3D" id="3.40.1410.10">
    <property type="entry name" value="Chorismate lyase-like"/>
    <property type="match status" value="1"/>
</dbReference>
<proteinExistence type="predicted"/>
<dbReference type="PRINTS" id="PR00035">
    <property type="entry name" value="HTHGNTR"/>
</dbReference>
<reference evidence="4 5" key="1">
    <citation type="journal article" date="2014" name="BMC Vet. Res.">
        <title>First report of Corynebacterium pseudotuberculosis from caseous lymphadenitis lesions in Black Alentejano pig (Sus scrofa domesticus).</title>
        <authorList>
            <person name="Oliveira M."/>
            <person name="Barroco C."/>
            <person name="Mottola C."/>
            <person name="Santos R."/>
            <person name="Lemsaddek A."/>
            <person name="Tavares L."/>
            <person name="Semedo-Lemsaddek T."/>
        </authorList>
    </citation>
    <scope>NUCLEOTIDE SEQUENCE [LARGE SCALE GENOMIC DNA]</scope>
    <source>
        <strain evidence="4 5">PO100/5</strain>
    </source>
</reference>
<evidence type="ECO:0000256" key="3">
    <source>
        <dbReference type="ARBA" id="ARBA00023163"/>
    </source>
</evidence>
<dbReference type="EMBL" id="CP021417">
    <property type="protein sequence ID" value="ARU46925.1"/>
    <property type="molecule type" value="Genomic_DNA"/>
</dbReference>
<dbReference type="InterPro" id="IPR028978">
    <property type="entry name" value="Chorismate_lyase_/UTRA_dom_sf"/>
</dbReference>
<dbReference type="CDD" id="cd07377">
    <property type="entry name" value="WHTH_GntR"/>
    <property type="match status" value="1"/>
</dbReference>
<gene>
    <name evidence="4" type="ORF">CBE74_11245</name>
</gene>
<name>A0A7Y4LHM0_9CORY</name>
<dbReference type="InterPro" id="IPR036388">
    <property type="entry name" value="WH-like_DNA-bd_sf"/>
</dbReference>
<dbReference type="Pfam" id="PF00392">
    <property type="entry name" value="GntR"/>
    <property type="match status" value="1"/>
</dbReference>
<dbReference type="PROSITE" id="PS50949">
    <property type="entry name" value="HTH_GNTR"/>
    <property type="match status" value="1"/>
</dbReference>
<dbReference type="SUPFAM" id="SSF64288">
    <property type="entry name" value="Chorismate lyase-like"/>
    <property type="match status" value="1"/>
</dbReference>
<keyword evidence="5" id="KW-1185">Reference proteome</keyword>
<keyword evidence="1" id="KW-0805">Transcription regulation</keyword>
<dbReference type="Proteomes" id="UP000195652">
    <property type="component" value="Chromosome"/>
</dbReference>
<dbReference type="KEGG" id="csil:CBE74_11245"/>
<organism evidence="4 5">
    <name type="scientific">Corynebacterium silvaticum</name>
    <dbReference type="NCBI Taxonomy" id="2320431"/>
    <lineage>
        <taxon>Bacteria</taxon>
        <taxon>Bacillati</taxon>
        <taxon>Actinomycetota</taxon>
        <taxon>Actinomycetes</taxon>
        <taxon>Mycobacteriales</taxon>
        <taxon>Corynebacteriaceae</taxon>
        <taxon>Corynebacterium</taxon>
    </lineage>
</organism>
<protein>
    <submittedName>
        <fullName evidence="4">GntR family transcriptional regulator</fullName>
    </submittedName>
</protein>
<reference evidence="4 5" key="4">
    <citation type="journal article" date="2020" name="PLoS ONE">
        <title>Taxonomic classification of strain PO100/5 shows a broader geographic distribution and genetic markers of the recently described Corynebacterium silvaticum.</title>
        <authorList>
            <person name="Viana M.V.C."/>
            <person name="Profeta R."/>
            <person name="da Silva A.L."/>
            <person name="Hurtado R."/>
            <person name="Cerqueira J.C."/>
            <person name="Ribeiro B.F.S."/>
            <person name="Almeida M.O."/>
            <person name="Morais-Rodrigues F."/>
            <person name="Soares S.C."/>
            <person name="Oliveira M."/>
            <person name="Tavares L."/>
            <person name="Figueiredo H."/>
            <person name="Wattam A.R."/>
            <person name="Barh D."/>
            <person name="Ghosh P."/>
            <person name="Silva A."/>
            <person name="Azevedo V."/>
        </authorList>
    </citation>
    <scope>NUCLEOTIDE SEQUENCE [LARGE SCALE GENOMIC DNA]</scope>
    <source>
        <strain evidence="4 5">PO100/5</strain>
    </source>
</reference>
<dbReference type="PANTHER" id="PTHR44846:SF1">
    <property type="entry name" value="MANNOSYL-D-GLYCERATE TRANSPORT_METABOLISM SYSTEM REPRESSOR MNGR-RELATED"/>
    <property type="match status" value="1"/>
</dbReference>
<dbReference type="GO" id="GO:0045892">
    <property type="term" value="P:negative regulation of DNA-templated transcription"/>
    <property type="evidence" value="ECO:0007669"/>
    <property type="project" value="TreeGrafter"/>
</dbReference>
<evidence type="ECO:0000313" key="4">
    <source>
        <dbReference type="EMBL" id="ARU46925.1"/>
    </source>
</evidence>
<keyword evidence="2" id="KW-0238">DNA-binding</keyword>
<dbReference type="SMART" id="SM00866">
    <property type="entry name" value="UTRA"/>
    <property type="match status" value="1"/>
</dbReference>
<sequence>MTSTATLIPMVDTRLGLPARTLTDGTSTPKHQQLREILEELCRTELKPGDMLPGERVLEEAYGVSRITVRRAIGDLVATGQLRRSRGKGTFVAQSPMVTRLQLASFTDEMSARRIEPSSKILASAWSAPNSVVQEFFRTDAATPHTHLVRLRLGNGKPFCLNDAWYNSTFAPDLLENDVYKSVYQILENSYNISITGAEQITTAVAATAETARILDVEVGEPLLKVERHASAGNHPIEWCSSLYRTDRFALRTFISK</sequence>
<dbReference type="GO" id="GO:0003700">
    <property type="term" value="F:DNA-binding transcription factor activity"/>
    <property type="evidence" value="ECO:0007669"/>
    <property type="project" value="InterPro"/>
</dbReference>
<keyword evidence="3" id="KW-0804">Transcription</keyword>
<accession>A0A7Y4LHM0</accession>
<reference evidence="4 5" key="2">
    <citation type="journal article" date="2020" name="Antonie Van Leeuwenhoek">
        <title>Phylogenomic characterisation of a novel corynebacterial species pathogenic to animals.</title>
        <authorList>
            <person name="Moller J."/>
            <person name="Musella L."/>
            <person name="Melnikov V."/>
            <person name="Geissdorfer W."/>
            <person name="Burkovski A."/>
            <person name="Sangal V."/>
        </authorList>
    </citation>
    <scope>NUCLEOTIDE SEQUENCE [LARGE SCALE GENOMIC DNA]</scope>
    <source>
        <strain evidence="4 5">PO100/5</strain>
    </source>
</reference>
<dbReference type="InterPro" id="IPR011663">
    <property type="entry name" value="UTRA"/>
</dbReference>